<evidence type="ECO:0000313" key="10">
    <source>
        <dbReference type="Proteomes" id="UP001172083"/>
    </source>
</evidence>
<evidence type="ECO:0000256" key="2">
    <source>
        <dbReference type="ARBA" id="ARBA00022694"/>
    </source>
</evidence>
<dbReference type="NCBIfam" id="TIGR02651">
    <property type="entry name" value="RNase_Z"/>
    <property type="match status" value="1"/>
</dbReference>
<feature type="binding site" evidence="8">
    <location>
        <position position="64"/>
    </location>
    <ligand>
        <name>Zn(2+)</name>
        <dbReference type="ChEBI" id="CHEBI:29105"/>
        <label>1</label>
        <note>catalytic</note>
    </ligand>
</feature>
<name>A0ABT8LHZ8_9BACT</name>
<feature type="binding site" evidence="8">
    <location>
        <position position="62"/>
    </location>
    <ligand>
        <name>Zn(2+)</name>
        <dbReference type="ChEBI" id="CHEBI:29105"/>
        <label>1</label>
        <note>catalytic</note>
    </ligand>
</feature>
<evidence type="ECO:0000313" key="9">
    <source>
        <dbReference type="EMBL" id="MDN5217429.1"/>
    </source>
</evidence>
<dbReference type="InterPro" id="IPR036866">
    <property type="entry name" value="RibonucZ/Hydroxyglut_hydro"/>
</dbReference>
<accession>A0ABT8LHZ8</accession>
<organism evidence="9 10">
    <name type="scientific">Agaribacillus aureus</name>
    <dbReference type="NCBI Taxonomy" id="3051825"/>
    <lineage>
        <taxon>Bacteria</taxon>
        <taxon>Pseudomonadati</taxon>
        <taxon>Bacteroidota</taxon>
        <taxon>Cytophagia</taxon>
        <taxon>Cytophagales</taxon>
        <taxon>Splendidivirgaceae</taxon>
        <taxon>Agaribacillus</taxon>
    </lineage>
</organism>
<evidence type="ECO:0000256" key="8">
    <source>
        <dbReference type="HAMAP-Rule" id="MF_01818"/>
    </source>
</evidence>
<reference evidence="9" key="1">
    <citation type="submission" date="2023-06" db="EMBL/GenBank/DDBJ databases">
        <title>Genomic of Agaribacillus aureum.</title>
        <authorList>
            <person name="Wang G."/>
        </authorList>
    </citation>
    <scope>NUCLEOTIDE SEQUENCE</scope>
    <source>
        <strain evidence="9">BMA12</strain>
    </source>
</reference>
<keyword evidence="4 8" id="KW-0479">Metal-binding</keyword>
<comment type="cofactor">
    <cofactor evidence="8">
        <name>Zn(2+)</name>
        <dbReference type="ChEBI" id="CHEBI:29105"/>
    </cofactor>
    <text evidence="8">Binds 2 Zn(2+) ions.</text>
</comment>
<dbReference type="NCBIfam" id="NF000801">
    <property type="entry name" value="PRK00055.1-3"/>
    <property type="match status" value="1"/>
</dbReference>
<comment type="function">
    <text evidence="8">Zinc phosphodiesterase, which displays some tRNA 3'-processing endonuclease activity. Probably involved in tRNA maturation, by removing a 3'-trailer from precursor tRNA.</text>
</comment>
<dbReference type="Pfam" id="PF23023">
    <property type="entry name" value="Anti-Pycsar_Apyc1"/>
    <property type="match status" value="1"/>
</dbReference>
<dbReference type="GO" id="GO:0042781">
    <property type="term" value="F:3'-tRNA processing endoribonuclease activity"/>
    <property type="evidence" value="ECO:0007669"/>
    <property type="project" value="UniProtKB-EC"/>
</dbReference>
<feature type="binding site" evidence="8">
    <location>
        <position position="270"/>
    </location>
    <ligand>
        <name>Zn(2+)</name>
        <dbReference type="ChEBI" id="CHEBI:29105"/>
        <label>2</label>
        <note>catalytic</note>
    </ligand>
</feature>
<evidence type="ECO:0000256" key="3">
    <source>
        <dbReference type="ARBA" id="ARBA00022722"/>
    </source>
</evidence>
<feature type="active site" description="Proton acceptor" evidence="8">
    <location>
        <position position="66"/>
    </location>
</feature>
<feature type="binding site" evidence="8">
    <location>
        <position position="212"/>
    </location>
    <ligand>
        <name>Zn(2+)</name>
        <dbReference type="ChEBI" id="CHEBI:29105"/>
        <label>1</label>
        <note>catalytic</note>
    </ligand>
</feature>
<keyword evidence="2 8" id="KW-0819">tRNA processing</keyword>
<dbReference type="SUPFAM" id="SSF56281">
    <property type="entry name" value="Metallo-hydrolase/oxidoreductase"/>
    <property type="match status" value="1"/>
</dbReference>
<comment type="similarity">
    <text evidence="8">Belongs to the RNase Z family.</text>
</comment>
<dbReference type="HAMAP" id="MF_01818">
    <property type="entry name" value="RNase_Z_BN"/>
    <property type="match status" value="1"/>
</dbReference>
<comment type="subunit">
    <text evidence="1 8">Homodimer.</text>
</comment>
<evidence type="ECO:0000256" key="5">
    <source>
        <dbReference type="ARBA" id="ARBA00022759"/>
    </source>
</evidence>
<evidence type="ECO:0000256" key="1">
    <source>
        <dbReference type="ARBA" id="ARBA00011738"/>
    </source>
</evidence>
<feature type="binding site" evidence="8">
    <location>
        <position position="212"/>
    </location>
    <ligand>
        <name>Zn(2+)</name>
        <dbReference type="ChEBI" id="CHEBI:29105"/>
        <label>2</label>
        <note>catalytic</note>
    </ligand>
</feature>
<feature type="binding site" evidence="8">
    <location>
        <position position="142"/>
    </location>
    <ligand>
        <name>Zn(2+)</name>
        <dbReference type="ChEBI" id="CHEBI:29105"/>
        <label>1</label>
        <note>catalytic</note>
    </ligand>
</feature>
<comment type="catalytic activity">
    <reaction evidence="8">
        <text>Endonucleolytic cleavage of RNA, removing extra 3' nucleotides from tRNA precursor, generating 3' termini of tRNAs. A 3'-hydroxy group is left at the tRNA terminus and a 5'-phosphoryl group is left at the trailer molecule.</text>
        <dbReference type="EC" id="3.1.26.11"/>
    </reaction>
</comment>
<keyword evidence="7 8" id="KW-0862">Zinc</keyword>
<dbReference type="InterPro" id="IPR013471">
    <property type="entry name" value="RNase_Z/BN"/>
</dbReference>
<evidence type="ECO:0000256" key="4">
    <source>
        <dbReference type="ARBA" id="ARBA00022723"/>
    </source>
</evidence>
<feature type="binding site" evidence="8">
    <location>
        <position position="67"/>
    </location>
    <ligand>
        <name>Zn(2+)</name>
        <dbReference type="ChEBI" id="CHEBI:29105"/>
        <label>2</label>
        <note>catalytic</note>
    </ligand>
</feature>
<protein>
    <recommendedName>
        <fullName evidence="8">Ribonuclease Z</fullName>
        <shortName evidence="8">RNase Z</shortName>
        <ecNumber evidence="8">3.1.26.11</ecNumber>
    </recommendedName>
    <alternativeName>
        <fullName evidence="8">tRNA 3 endonuclease</fullName>
    </alternativeName>
    <alternativeName>
        <fullName evidence="8">tRNase Z</fullName>
    </alternativeName>
</protein>
<dbReference type="EC" id="3.1.26.11" evidence="8"/>
<dbReference type="Proteomes" id="UP001172083">
    <property type="component" value="Unassembled WGS sequence"/>
</dbReference>
<proteinExistence type="inferred from homology"/>
<keyword evidence="6 8" id="KW-0378">Hydrolase</keyword>
<dbReference type="Gene3D" id="3.60.15.10">
    <property type="entry name" value="Ribonuclease Z/Hydroxyacylglutathione hydrolase-like"/>
    <property type="match status" value="1"/>
</dbReference>
<dbReference type="PANTHER" id="PTHR46018">
    <property type="entry name" value="ZINC PHOSPHODIESTERASE ELAC PROTEIN 1"/>
    <property type="match status" value="1"/>
</dbReference>
<dbReference type="CDD" id="cd07717">
    <property type="entry name" value="RNaseZ_ZiPD-like_MBL-fold"/>
    <property type="match status" value="1"/>
</dbReference>
<dbReference type="EMBL" id="JAUJEB010000016">
    <property type="protein sequence ID" value="MDN5217429.1"/>
    <property type="molecule type" value="Genomic_DNA"/>
</dbReference>
<dbReference type="RefSeq" id="WP_346762765.1">
    <property type="nucleotide sequence ID" value="NZ_JAUJEB010000016.1"/>
</dbReference>
<keyword evidence="5 8" id="KW-0255">Endonuclease</keyword>
<keyword evidence="10" id="KW-1185">Reference proteome</keyword>
<comment type="caution">
    <text evidence="9">The sequence shown here is derived from an EMBL/GenBank/DDBJ whole genome shotgun (WGS) entry which is preliminary data.</text>
</comment>
<evidence type="ECO:0000256" key="7">
    <source>
        <dbReference type="ARBA" id="ARBA00022833"/>
    </source>
</evidence>
<gene>
    <name evidence="8" type="primary">rnz</name>
    <name evidence="9" type="ORF">QQ020_35470</name>
</gene>
<keyword evidence="3 8" id="KW-0540">Nuclease</keyword>
<dbReference type="PANTHER" id="PTHR46018:SF2">
    <property type="entry name" value="ZINC PHOSPHODIESTERASE ELAC PROTEIN 1"/>
    <property type="match status" value="1"/>
</dbReference>
<sequence>MGFELKILGANSAKPAYNRNQTSQLLTVQNELFLIDCGEGTQLQLGHYKTKISRIRHIFISHLHGDHFFGLIGLISTMHLQRRTTDLNLYGPPGLGEIITMQLKVSGTVLSYPLHFNEINPQKPSCVFENDKITIQTIPLIHRIPCVGFLFREKPKPHRIIKEKIQKEFSLLDMVALKNGEDIKGENGDIIYKNGDFTLPPKKSRSYAYCSDTRYHEGIVDQIKGVDLLYHEATFLSDREQRATETFHATAQQAALIAKKAEVGKLLIGHYSSRYKDITPFQTEAQQVFENTILAIEGETIYIED</sequence>
<feature type="binding site" evidence="8">
    <location>
        <position position="66"/>
    </location>
    <ligand>
        <name>Zn(2+)</name>
        <dbReference type="ChEBI" id="CHEBI:29105"/>
        <label>2</label>
        <note>catalytic</note>
    </ligand>
</feature>
<evidence type="ECO:0000256" key="6">
    <source>
        <dbReference type="ARBA" id="ARBA00022801"/>
    </source>
</evidence>